<evidence type="ECO:0000313" key="9">
    <source>
        <dbReference type="Proteomes" id="UP001498398"/>
    </source>
</evidence>
<organism evidence="8 9">
    <name type="scientific">Marasmiellus scandens</name>
    <dbReference type="NCBI Taxonomy" id="2682957"/>
    <lineage>
        <taxon>Eukaryota</taxon>
        <taxon>Fungi</taxon>
        <taxon>Dikarya</taxon>
        <taxon>Basidiomycota</taxon>
        <taxon>Agaricomycotina</taxon>
        <taxon>Agaricomycetes</taxon>
        <taxon>Agaricomycetidae</taxon>
        <taxon>Agaricales</taxon>
        <taxon>Marasmiineae</taxon>
        <taxon>Omphalotaceae</taxon>
        <taxon>Marasmiellus</taxon>
    </lineage>
</organism>
<dbReference type="EMBL" id="JBANRG010000050">
    <property type="protein sequence ID" value="KAK7444492.1"/>
    <property type="molecule type" value="Genomic_DNA"/>
</dbReference>
<comment type="caution">
    <text evidence="8">The sequence shown here is derived from an EMBL/GenBank/DDBJ whole genome shotgun (WGS) entry which is preliminary data.</text>
</comment>
<dbReference type="PANTHER" id="PTHR43270:SF4">
    <property type="entry name" value="CARNOSINE DIPEPTIDASE 2, ISOFORM A"/>
    <property type="match status" value="1"/>
</dbReference>
<evidence type="ECO:0000313" key="7">
    <source>
        <dbReference type="EMBL" id="KAK7444492.1"/>
    </source>
</evidence>
<keyword evidence="5" id="KW-0482">Metalloprotease</keyword>
<evidence type="ECO:0000313" key="8">
    <source>
        <dbReference type="EMBL" id="KAK7460983.1"/>
    </source>
</evidence>
<name>A0ABR1JIR2_9AGAR</name>
<dbReference type="InterPro" id="IPR011650">
    <property type="entry name" value="Peptidase_M20_dimer"/>
</dbReference>
<reference evidence="8 9" key="1">
    <citation type="submission" date="2024-01" db="EMBL/GenBank/DDBJ databases">
        <title>A draft genome for the cacao thread blight pathogen Marasmiellus scandens.</title>
        <authorList>
            <person name="Baruah I.K."/>
            <person name="Leung J."/>
            <person name="Bukari Y."/>
            <person name="Amoako-Attah I."/>
            <person name="Meinhardt L.W."/>
            <person name="Bailey B.A."/>
            <person name="Cohen S.P."/>
        </authorList>
    </citation>
    <scope>NUCLEOTIDE SEQUENCE [LARGE SCALE GENOMIC DNA]</scope>
    <source>
        <strain evidence="8 9">GH-19</strain>
    </source>
</reference>
<dbReference type="Pfam" id="PF01546">
    <property type="entry name" value="Peptidase_M20"/>
    <property type="match status" value="1"/>
</dbReference>
<dbReference type="InterPro" id="IPR002933">
    <property type="entry name" value="Peptidase_M20"/>
</dbReference>
<protein>
    <recommendedName>
        <fullName evidence="6">Peptidase M20 dimerisation domain-containing protein</fullName>
    </recommendedName>
</protein>
<dbReference type="Pfam" id="PF07687">
    <property type="entry name" value="M20_dimer"/>
    <property type="match status" value="1"/>
</dbReference>
<dbReference type="Proteomes" id="UP001498398">
    <property type="component" value="Unassembled WGS sequence"/>
</dbReference>
<evidence type="ECO:0000256" key="2">
    <source>
        <dbReference type="ARBA" id="ARBA00022670"/>
    </source>
</evidence>
<keyword evidence="3" id="KW-0479">Metal-binding</keyword>
<dbReference type="EMBL" id="JBANRG010000014">
    <property type="protein sequence ID" value="KAK7460983.1"/>
    <property type="molecule type" value="Genomic_DNA"/>
</dbReference>
<keyword evidence="4" id="KW-0378">Hydrolase</keyword>
<dbReference type="InterPro" id="IPR051458">
    <property type="entry name" value="Cyt/Met_Dipeptidase"/>
</dbReference>
<feature type="domain" description="Peptidase M20 dimerisation" evidence="6">
    <location>
        <begin position="210"/>
        <end position="369"/>
    </location>
</feature>
<sequence length="478" mass="52198">MPAPQEFLDYVDSNADAFIQRLSNAVAIKSVSGDPAYRQEVIKMSHWISEQLQAVGVETQLADLGRHTMDGQDLPLPPAVLGRIGNDPNKKTVLVYGHFDVQPALVSDGWNTDPFKLTVLPNGQLVGRGSSDDKGPVLGWLNVLQYHYQNKKELPVNLKCCFEGMEESGSEGLDDLVKKESQPGGWFDGVDCVCISDNYWLNTRTPTLTYGLRGLAYYKITVEGPTRDLHSGVFGRTVHEPMTDLIKIMGTLVDVKGNILIPGVDEMVSAAAADERQLYEKLDYSIKDVEESAGAPIALSSDKVEVLMGRMRMPSLSLHGIEGAFYGAGAKTVIPAKVSGKFSIRLVPPQSPESVLPLVKAHIESEFKKLGTKNRLNLEELHGGTPWVTDINHWNYEAAKIATRAVYNQEPDMTREGGSIPVTLTFAEALGVSVLLLPMGRGDDGAHSTNEKLDRSNFIEGTKLLGTYLYEVGAVASK</sequence>
<dbReference type="Gene3D" id="3.30.70.360">
    <property type="match status" value="1"/>
</dbReference>
<dbReference type="CDD" id="cd05676">
    <property type="entry name" value="M20_dipept_like_CNDP"/>
    <property type="match status" value="1"/>
</dbReference>
<dbReference type="PANTHER" id="PTHR43270">
    <property type="entry name" value="BETA-ALA-HIS DIPEPTIDASE"/>
    <property type="match status" value="1"/>
</dbReference>
<evidence type="ECO:0000256" key="1">
    <source>
        <dbReference type="ARBA" id="ARBA00006247"/>
    </source>
</evidence>
<comment type="similarity">
    <text evidence="1">Belongs to the peptidase M20A family.</text>
</comment>
<keyword evidence="9" id="KW-1185">Reference proteome</keyword>
<evidence type="ECO:0000256" key="3">
    <source>
        <dbReference type="ARBA" id="ARBA00022723"/>
    </source>
</evidence>
<accession>A0ABR1JIR2</accession>
<dbReference type="InterPro" id="IPR017153">
    <property type="entry name" value="CNDP/DUG1"/>
</dbReference>
<dbReference type="Gene3D" id="3.40.630.10">
    <property type="entry name" value="Zn peptidases"/>
    <property type="match status" value="1"/>
</dbReference>
<keyword evidence="2" id="KW-0645">Protease</keyword>
<evidence type="ECO:0000256" key="5">
    <source>
        <dbReference type="ARBA" id="ARBA00023049"/>
    </source>
</evidence>
<dbReference type="SUPFAM" id="SSF53187">
    <property type="entry name" value="Zn-dependent exopeptidases"/>
    <property type="match status" value="1"/>
</dbReference>
<dbReference type="PIRSF" id="PIRSF037242">
    <property type="entry name" value="CNDP_dipeptidase"/>
    <property type="match status" value="1"/>
</dbReference>
<gene>
    <name evidence="8" type="ORF">VKT23_008911</name>
    <name evidence="7" type="ORF">VKT23_015173</name>
</gene>
<evidence type="ECO:0000256" key="4">
    <source>
        <dbReference type="ARBA" id="ARBA00022801"/>
    </source>
</evidence>
<evidence type="ECO:0000259" key="6">
    <source>
        <dbReference type="Pfam" id="PF07687"/>
    </source>
</evidence>
<proteinExistence type="inferred from homology"/>